<dbReference type="InParanoid" id="A8J307"/>
<sequence length="333" mass="32648">MPCVSLPSTSGRAAAHSVPSRPRRRAVVTAALQSKDCCSGGSCDAHGAAGFRLRPWCIRVPPAPDTSSSLGTSNVSLSAATEPVNSAWAGCQRQLLAGAALAGPLALAAASAGPSNAADAAAAAATTTAAAASAAGVGLGDISPAELAAAGVTTFVPSGYVPSPVEPGWEIWLGFIAGVVPFAIGSYEFGKRILIQLRCEVCGGRGLVPSGGAGKDKYLRKCPQCGGFFPWISWQMFLSSTATPGNGGPLQQPRGQTSVLYSVPDAPDPARMAEARARSQAAVEAAEALVLSGRKPGGGGGGSATSEAGAGAGAGSVSAGSPSEGAGSAPPPP</sequence>
<name>A8J307_CHLRE</name>
<gene>
    <name evidence="2" type="ORF">CHLRE_03g145567v5</name>
</gene>
<keyword evidence="3" id="KW-1185">Reference proteome</keyword>
<dbReference type="EMBL" id="CM008964">
    <property type="protein sequence ID" value="PNW84472.1"/>
    <property type="molecule type" value="Genomic_DNA"/>
</dbReference>
<dbReference type="KEGG" id="cre:CHLRE_03g145567v5"/>
<evidence type="ECO:0000313" key="2">
    <source>
        <dbReference type="EMBL" id="PNW84472.1"/>
    </source>
</evidence>
<dbReference type="OrthoDB" id="2018625at2759"/>
<dbReference type="eggNOG" id="ENOG502SA2A">
    <property type="taxonomic scope" value="Eukaryota"/>
</dbReference>
<feature type="region of interest" description="Disordered" evidence="1">
    <location>
        <begin position="1"/>
        <end position="22"/>
    </location>
</feature>
<accession>A8J307</accession>
<feature type="region of interest" description="Disordered" evidence="1">
    <location>
        <begin position="292"/>
        <end position="333"/>
    </location>
</feature>
<feature type="compositionally biased region" description="Polar residues" evidence="1">
    <location>
        <begin position="1"/>
        <end position="11"/>
    </location>
</feature>
<dbReference type="RefSeq" id="XP_001695614.1">
    <property type="nucleotide sequence ID" value="XM_001695562.2"/>
</dbReference>
<dbReference type="GeneID" id="5721256"/>
<dbReference type="PANTHER" id="PTHR36809">
    <property type="entry name" value="TRANSMEMBRANE PROTEIN"/>
    <property type="match status" value="1"/>
</dbReference>
<evidence type="ECO:0000313" key="3">
    <source>
        <dbReference type="Proteomes" id="UP000006906"/>
    </source>
</evidence>
<dbReference type="HOGENOM" id="CLU_835114_0_0_1"/>
<dbReference type="AlphaFoldDB" id="A8J307"/>
<feature type="compositionally biased region" description="Low complexity" evidence="1">
    <location>
        <begin position="304"/>
        <end position="333"/>
    </location>
</feature>
<evidence type="ECO:0000256" key="1">
    <source>
        <dbReference type="SAM" id="MobiDB-lite"/>
    </source>
</evidence>
<dbReference type="PANTHER" id="PTHR36809:SF1">
    <property type="entry name" value="TRANSMEMBRANE PROTEIN"/>
    <property type="match status" value="1"/>
</dbReference>
<dbReference type="Gramene" id="PNW84472">
    <property type="protein sequence ID" value="PNW84472"/>
    <property type="gene ID" value="CHLRE_03g145567v5"/>
</dbReference>
<dbReference type="PaxDb" id="3055-EDP01401"/>
<organism evidence="2 3">
    <name type="scientific">Chlamydomonas reinhardtii</name>
    <name type="common">Chlamydomonas smithii</name>
    <dbReference type="NCBI Taxonomy" id="3055"/>
    <lineage>
        <taxon>Eukaryota</taxon>
        <taxon>Viridiplantae</taxon>
        <taxon>Chlorophyta</taxon>
        <taxon>core chlorophytes</taxon>
        <taxon>Chlorophyceae</taxon>
        <taxon>CS clade</taxon>
        <taxon>Chlamydomonadales</taxon>
        <taxon>Chlamydomonadaceae</taxon>
        <taxon>Chlamydomonas</taxon>
    </lineage>
</organism>
<protein>
    <submittedName>
        <fullName evidence="2">Uncharacterized protein</fullName>
    </submittedName>
</protein>
<proteinExistence type="predicted"/>
<dbReference type="Proteomes" id="UP000006906">
    <property type="component" value="Chromosome 3"/>
</dbReference>
<reference evidence="2 3" key="1">
    <citation type="journal article" date="2007" name="Science">
        <title>The Chlamydomonas genome reveals the evolution of key animal and plant functions.</title>
        <authorList>
            <person name="Merchant S.S."/>
            <person name="Prochnik S.E."/>
            <person name="Vallon O."/>
            <person name="Harris E.H."/>
            <person name="Karpowicz S.J."/>
            <person name="Witman G.B."/>
            <person name="Terry A."/>
            <person name="Salamov A."/>
            <person name="Fritz-Laylin L.K."/>
            <person name="Marechal-Drouard L."/>
            <person name="Marshall W.F."/>
            <person name="Qu L.H."/>
            <person name="Nelson D.R."/>
            <person name="Sanderfoot A.A."/>
            <person name="Spalding M.H."/>
            <person name="Kapitonov V.V."/>
            <person name="Ren Q."/>
            <person name="Ferris P."/>
            <person name="Lindquist E."/>
            <person name="Shapiro H."/>
            <person name="Lucas S.M."/>
            <person name="Grimwood J."/>
            <person name="Schmutz J."/>
            <person name="Cardol P."/>
            <person name="Cerutti H."/>
            <person name="Chanfreau G."/>
            <person name="Chen C.L."/>
            <person name="Cognat V."/>
            <person name="Croft M.T."/>
            <person name="Dent R."/>
            <person name="Dutcher S."/>
            <person name="Fernandez E."/>
            <person name="Fukuzawa H."/>
            <person name="Gonzalez-Ballester D."/>
            <person name="Gonzalez-Halphen D."/>
            <person name="Hallmann A."/>
            <person name="Hanikenne M."/>
            <person name="Hippler M."/>
            <person name="Inwood W."/>
            <person name="Jabbari K."/>
            <person name="Kalanon M."/>
            <person name="Kuras R."/>
            <person name="Lefebvre P.A."/>
            <person name="Lemaire S.D."/>
            <person name="Lobanov A.V."/>
            <person name="Lohr M."/>
            <person name="Manuell A."/>
            <person name="Meier I."/>
            <person name="Mets L."/>
            <person name="Mittag M."/>
            <person name="Mittelmeier T."/>
            <person name="Moroney J.V."/>
            <person name="Moseley J."/>
            <person name="Napoli C."/>
            <person name="Nedelcu A.M."/>
            <person name="Niyogi K."/>
            <person name="Novoselov S.V."/>
            <person name="Paulsen I.T."/>
            <person name="Pazour G."/>
            <person name="Purton S."/>
            <person name="Ral J.P."/>
            <person name="Riano-Pachon D.M."/>
            <person name="Riekhof W."/>
            <person name="Rymarquis L."/>
            <person name="Schroda M."/>
            <person name="Stern D."/>
            <person name="Umen J."/>
            <person name="Willows R."/>
            <person name="Wilson N."/>
            <person name="Zimmer S.L."/>
            <person name="Allmer J."/>
            <person name="Balk J."/>
            <person name="Bisova K."/>
            <person name="Chen C.J."/>
            <person name="Elias M."/>
            <person name="Gendler K."/>
            <person name="Hauser C."/>
            <person name="Lamb M.R."/>
            <person name="Ledford H."/>
            <person name="Long J.C."/>
            <person name="Minagawa J."/>
            <person name="Page M.D."/>
            <person name="Pan J."/>
            <person name="Pootakham W."/>
            <person name="Roje S."/>
            <person name="Rose A."/>
            <person name="Stahlberg E."/>
            <person name="Terauchi A.M."/>
            <person name="Yang P."/>
            <person name="Ball S."/>
            <person name="Bowler C."/>
            <person name="Dieckmann C.L."/>
            <person name="Gladyshev V.N."/>
            <person name="Green P."/>
            <person name="Jorgensen R."/>
            <person name="Mayfield S."/>
            <person name="Mueller-Roeber B."/>
            <person name="Rajamani S."/>
            <person name="Sayre R.T."/>
            <person name="Brokstein P."/>
            <person name="Dubchak I."/>
            <person name="Goodstein D."/>
            <person name="Hornick L."/>
            <person name="Huang Y.W."/>
            <person name="Jhaveri J."/>
            <person name="Luo Y."/>
            <person name="Martinez D."/>
            <person name="Ngau W.C."/>
            <person name="Otillar B."/>
            <person name="Poliakov A."/>
            <person name="Porter A."/>
            <person name="Szajkowski L."/>
            <person name="Werner G."/>
            <person name="Zhou K."/>
            <person name="Grigoriev I.V."/>
            <person name="Rokhsar D.S."/>
            <person name="Grossman A.R."/>
        </authorList>
    </citation>
    <scope>NUCLEOTIDE SEQUENCE [LARGE SCALE GENOMIC DNA]</scope>
    <source>
        <strain evidence="3">CC-503</strain>
    </source>
</reference>